<organism evidence="2 3">
    <name type="scientific">Nocardioides pinisoli</name>
    <dbReference type="NCBI Taxonomy" id="2950279"/>
    <lineage>
        <taxon>Bacteria</taxon>
        <taxon>Bacillati</taxon>
        <taxon>Actinomycetota</taxon>
        <taxon>Actinomycetes</taxon>
        <taxon>Propionibacteriales</taxon>
        <taxon>Nocardioidaceae</taxon>
        <taxon>Nocardioides</taxon>
    </lineage>
</organism>
<comment type="caution">
    <text evidence="2">The sequence shown here is derived from an EMBL/GenBank/DDBJ whole genome shotgun (WGS) entry which is preliminary data.</text>
</comment>
<evidence type="ECO:0000313" key="3">
    <source>
        <dbReference type="Proteomes" id="UP001204524"/>
    </source>
</evidence>
<dbReference type="InterPro" id="IPR012312">
    <property type="entry name" value="Hemerythrin-like"/>
</dbReference>
<proteinExistence type="predicted"/>
<dbReference type="CDD" id="cd12108">
    <property type="entry name" value="Hr-like"/>
    <property type="match status" value="1"/>
</dbReference>
<feature type="domain" description="Hemerythrin-like" evidence="1">
    <location>
        <begin position="19"/>
        <end position="146"/>
    </location>
</feature>
<name>A0ABT1KX48_9ACTN</name>
<evidence type="ECO:0000313" key="2">
    <source>
        <dbReference type="EMBL" id="MCP3422341.1"/>
    </source>
</evidence>
<protein>
    <submittedName>
        <fullName evidence="2">Hemerythrin domain-containing protein</fullName>
    </submittedName>
</protein>
<sequence length="223" mass="25039">MSTTTPDVTDTRVMNTLHTFFRREHRLAGGLLRGVADGDTARAKVVGAHLDFLLRALHHHHTIEDRVLWPLLLERVPDELAPIVHLMESQHQRVDGLIGEIGALLPGWVRDADAVTANRLADLFDTLYVHLAEHLDAEEERLLPIAARCMTQAEWDHMGEVARREAPREEGMLALGMFQHDGDPEVFAQMLGDAPAPVRWLLPRLARRAFRRHALAVHGTATP</sequence>
<dbReference type="Pfam" id="PF01814">
    <property type="entry name" value="Hemerythrin"/>
    <property type="match status" value="1"/>
</dbReference>
<dbReference type="Proteomes" id="UP001204524">
    <property type="component" value="Unassembled WGS sequence"/>
</dbReference>
<dbReference type="Gene3D" id="1.20.120.520">
    <property type="entry name" value="nmb1532 protein domain like"/>
    <property type="match status" value="1"/>
</dbReference>
<dbReference type="RefSeq" id="WP_254181538.1">
    <property type="nucleotide sequence ID" value="NZ_JANARS010000004.1"/>
</dbReference>
<evidence type="ECO:0000259" key="1">
    <source>
        <dbReference type="Pfam" id="PF01814"/>
    </source>
</evidence>
<gene>
    <name evidence="2" type="ORF">NCI01_11085</name>
</gene>
<keyword evidence="3" id="KW-1185">Reference proteome</keyword>
<dbReference type="EMBL" id="JANARS010000004">
    <property type="protein sequence ID" value="MCP3422341.1"/>
    <property type="molecule type" value="Genomic_DNA"/>
</dbReference>
<reference evidence="2 3" key="1">
    <citation type="submission" date="2022-06" db="EMBL/GenBank/DDBJ databases">
        <authorList>
            <person name="So Y."/>
        </authorList>
    </citation>
    <scope>NUCLEOTIDE SEQUENCE [LARGE SCALE GENOMIC DNA]</scope>
    <source>
        <strain evidence="2 3">STR3</strain>
    </source>
</reference>
<accession>A0ABT1KX48</accession>